<evidence type="ECO:0000256" key="1">
    <source>
        <dbReference type="SAM" id="Phobius"/>
    </source>
</evidence>
<gene>
    <name evidence="2" type="ORF">PQI24_03300</name>
</gene>
<evidence type="ECO:0000313" key="2">
    <source>
        <dbReference type="EMBL" id="MEJ6495038.1"/>
    </source>
</evidence>
<keyword evidence="1" id="KW-1133">Transmembrane helix</keyword>
<dbReference type="RefSeq" id="WP_209327494.1">
    <property type="nucleotide sequence ID" value="NZ_JAQPZS010000002.1"/>
</dbReference>
<evidence type="ECO:0000313" key="3">
    <source>
        <dbReference type="Proteomes" id="UP001377972"/>
    </source>
</evidence>
<keyword evidence="3" id="KW-1185">Reference proteome</keyword>
<reference evidence="2 3" key="1">
    <citation type="submission" date="2023-01" db="EMBL/GenBank/DDBJ databases">
        <title>Trichodesmium-associated heterotrophic epibiont bacteria.</title>
        <authorList>
            <person name="Cleveland C.S."/>
            <person name="Webb E.A."/>
        </authorList>
    </citation>
    <scope>NUCLEOTIDE SEQUENCE [LARGE SCALE GENOMIC DNA]</scope>
    <source>
        <strain evidence="2 3">USCH2</strain>
    </source>
</reference>
<proteinExistence type="predicted"/>
<feature type="transmembrane region" description="Helical" evidence="1">
    <location>
        <begin position="45"/>
        <end position="65"/>
    </location>
</feature>
<sequence length="139" mass="16240">MDIGGEMKERRLKWQVLFVVMCVFVSFSIYDAFTIDESIAPTHPLLVSILLLCADVLILVGAYNYAFRKELIKSKAFWIFTITFYVIIYIVALGYEFINNRDGYEIYDMFQISIIYLLFAVFVLTPTVRYVSDLTLRKN</sequence>
<dbReference type="Proteomes" id="UP001377972">
    <property type="component" value="Unassembled WGS sequence"/>
</dbReference>
<keyword evidence="1" id="KW-0472">Membrane</keyword>
<keyword evidence="1" id="KW-0812">Transmembrane</keyword>
<comment type="caution">
    <text evidence="2">The sequence shown here is derived from an EMBL/GenBank/DDBJ whole genome shotgun (WGS) entry which is preliminary data.</text>
</comment>
<feature type="transmembrane region" description="Helical" evidence="1">
    <location>
        <begin position="77"/>
        <end position="98"/>
    </location>
</feature>
<organism evidence="2 3">
    <name type="scientific">Pseudoalteromonas lipolytica</name>
    <dbReference type="NCBI Taxonomy" id="570156"/>
    <lineage>
        <taxon>Bacteria</taxon>
        <taxon>Pseudomonadati</taxon>
        <taxon>Pseudomonadota</taxon>
        <taxon>Gammaproteobacteria</taxon>
        <taxon>Alteromonadales</taxon>
        <taxon>Pseudoalteromonadaceae</taxon>
        <taxon>Pseudoalteromonas</taxon>
    </lineage>
</organism>
<dbReference type="EMBL" id="JAQPZS010000002">
    <property type="protein sequence ID" value="MEJ6495038.1"/>
    <property type="molecule type" value="Genomic_DNA"/>
</dbReference>
<name>A0ABU8SPR8_9GAMM</name>
<feature type="transmembrane region" description="Helical" evidence="1">
    <location>
        <begin position="12"/>
        <end position="33"/>
    </location>
</feature>
<protein>
    <submittedName>
        <fullName evidence="2">Uncharacterized protein</fullName>
    </submittedName>
</protein>
<feature type="transmembrane region" description="Helical" evidence="1">
    <location>
        <begin position="110"/>
        <end position="131"/>
    </location>
</feature>
<accession>A0ABU8SPR8</accession>